<sequence length="345" mass="40620">MTDNEKYSIKEWVEIKDNYRHSNLIIGNGASITLHSKFGFSSLKAEAEKLKLFSEDISKLFVEFDTCDFELILRLVWHAKLVNKHLGIVDPKIDSAYENIKQALIEVVKEVHCEHAQIVKQLPILYKFTKQFSTIVSLNYDLILHWIRMHGNEKNNDGHVFKDGFKNEGIIFDRWDYLKTPYYRRPYEKEITRTFYQHGNLTLFRYANKVERKVKRKDQSDLLEIIEKNWVDDNIPIFVAEGTSVKKMDAIRDSNYLSKVFYEILPEFLDDGKNLVIYSWGLGEQEHHLVKQIFKNKADGKVAISVFKNDQDYCYRVKQLINKLNSKIEIEFLTVKVQTVGTIHK</sequence>
<reference evidence="1 2" key="1">
    <citation type="submission" date="2019-09" db="EMBL/GenBank/DDBJ databases">
        <title>Non-baumannii Acinetobacter spp. carrying blaNDM-1 isolated in China.</title>
        <authorList>
            <person name="Cui C."/>
            <person name="Chen C."/>
            <person name="Sun J."/>
            <person name="Liu Y."/>
        </authorList>
    </citation>
    <scope>NUCLEOTIDE SEQUENCE [LARGE SCALE GENOMIC DNA]</scope>
    <source>
        <strain evidence="1 2">HZE23-1</strain>
    </source>
</reference>
<dbReference type="Proteomes" id="UP000503505">
    <property type="component" value="Chromosome"/>
</dbReference>
<gene>
    <name evidence="1" type="ORF">FSC10_04500</name>
</gene>
<protein>
    <submittedName>
        <fullName evidence="1">DUF4917 family protein</fullName>
    </submittedName>
</protein>
<dbReference type="RefSeq" id="WP_163171032.1">
    <property type="nucleotide sequence ID" value="NZ_CP044463.1"/>
</dbReference>
<dbReference type="EMBL" id="CP044463">
    <property type="protein sequence ID" value="QIC66661.1"/>
    <property type="molecule type" value="Genomic_DNA"/>
</dbReference>
<evidence type="ECO:0000313" key="2">
    <source>
        <dbReference type="Proteomes" id="UP000503505"/>
    </source>
</evidence>
<proteinExistence type="predicted"/>
<dbReference type="Pfam" id="PF16263">
    <property type="entry name" value="DUF4917"/>
    <property type="match status" value="1"/>
</dbReference>
<dbReference type="InterPro" id="IPR032581">
    <property type="entry name" value="DUF4917"/>
</dbReference>
<dbReference type="AlphaFoldDB" id="A0AAE6WUN4"/>
<organism evidence="1 2">
    <name type="scientific">Acinetobacter schindleri</name>
    <dbReference type="NCBI Taxonomy" id="108981"/>
    <lineage>
        <taxon>Bacteria</taxon>
        <taxon>Pseudomonadati</taxon>
        <taxon>Pseudomonadota</taxon>
        <taxon>Gammaproteobacteria</taxon>
        <taxon>Moraxellales</taxon>
        <taxon>Moraxellaceae</taxon>
        <taxon>Acinetobacter</taxon>
    </lineage>
</organism>
<name>A0AAE6WUN4_9GAMM</name>
<evidence type="ECO:0000313" key="1">
    <source>
        <dbReference type="EMBL" id="QIC66661.1"/>
    </source>
</evidence>
<accession>A0AAE6WUN4</accession>